<evidence type="ECO:0000313" key="1">
    <source>
        <dbReference type="EMBL" id="GIH87882.1"/>
    </source>
</evidence>
<dbReference type="Proteomes" id="UP000655044">
    <property type="component" value="Unassembled WGS sequence"/>
</dbReference>
<reference evidence="1" key="1">
    <citation type="submission" date="2021-01" db="EMBL/GenBank/DDBJ databases">
        <title>Whole genome shotgun sequence of Planobispora rosea NBRC 15558.</title>
        <authorList>
            <person name="Komaki H."/>
            <person name="Tamura T."/>
        </authorList>
    </citation>
    <scope>NUCLEOTIDE SEQUENCE</scope>
    <source>
        <strain evidence="1">NBRC 15558</strain>
    </source>
</reference>
<dbReference type="AlphaFoldDB" id="A0A8J3S8B3"/>
<name>A0A8J3S8B3_PLARO</name>
<organism evidence="1 2">
    <name type="scientific">Planobispora rosea</name>
    <dbReference type="NCBI Taxonomy" id="35762"/>
    <lineage>
        <taxon>Bacteria</taxon>
        <taxon>Bacillati</taxon>
        <taxon>Actinomycetota</taxon>
        <taxon>Actinomycetes</taxon>
        <taxon>Streptosporangiales</taxon>
        <taxon>Streptosporangiaceae</taxon>
        <taxon>Planobispora</taxon>
    </lineage>
</organism>
<accession>A0A8J3S8B3</accession>
<sequence>METSWQSYQHVEFTQEPPKAFLNALTLPLASSDWEAVNGTPAAPAPATLTWPPVHRLQGPVQLRLETAAPPLSVSVMTFDAVGADGIPSSRVNRWTCSRLQPVDGCDFHVLADGTHGISLPATLFPVDKAAWHTIQVFWNVLLPVRHPDHEDRASCTGVWLFRHA</sequence>
<dbReference type="EMBL" id="BOOI01000069">
    <property type="protein sequence ID" value="GIH87882.1"/>
    <property type="molecule type" value="Genomic_DNA"/>
</dbReference>
<evidence type="ECO:0000313" key="2">
    <source>
        <dbReference type="Proteomes" id="UP000655044"/>
    </source>
</evidence>
<comment type="caution">
    <text evidence="1">The sequence shown here is derived from an EMBL/GenBank/DDBJ whole genome shotgun (WGS) entry which is preliminary data.</text>
</comment>
<gene>
    <name evidence="1" type="ORF">Pro02_62900</name>
</gene>
<protein>
    <submittedName>
        <fullName evidence="1">Uncharacterized protein</fullName>
    </submittedName>
</protein>
<proteinExistence type="predicted"/>
<keyword evidence="2" id="KW-1185">Reference proteome</keyword>
<dbReference type="RefSeq" id="WP_189243642.1">
    <property type="nucleotide sequence ID" value="NZ_BMQP01000046.1"/>
</dbReference>